<dbReference type="Gene3D" id="1.20.120.530">
    <property type="entry name" value="GntR ligand-binding domain-like"/>
    <property type="match status" value="1"/>
</dbReference>
<name>A0ABQ2HKF6_9MICO</name>
<dbReference type="InterPro" id="IPR000524">
    <property type="entry name" value="Tscrpt_reg_HTH_GntR"/>
</dbReference>
<dbReference type="InterPro" id="IPR036388">
    <property type="entry name" value="WH-like_DNA-bd_sf"/>
</dbReference>
<proteinExistence type="predicted"/>
<keyword evidence="1" id="KW-0805">Transcription regulation</keyword>
<protein>
    <submittedName>
        <fullName evidence="5">GntR family transcriptional regulator</fullName>
    </submittedName>
</protein>
<comment type="caution">
    <text evidence="5">The sequence shown here is derived from an EMBL/GenBank/DDBJ whole genome shotgun (WGS) entry which is preliminary data.</text>
</comment>
<dbReference type="InterPro" id="IPR036390">
    <property type="entry name" value="WH_DNA-bd_sf"/>
</dbReference>
<dbReference type="EMBL" id="BMNZ01000001">
    <property type="protein sequence ID" value="GGM82117.1"/>
    <property type="molecule type" value="Genomic_DNA"/>
</dbReference>
<dbReference type="PANTHER" id="PTHR43537">
    <property type="entry name" value="TRANSCRIPTIONAL REGULATOR, GNTR FAMILY"/>
    <property type="match status" value="1"/>
</dbReference>
<evidence type="ECO:0000313" key="6">
    <source>
        <dbReference type="Proteomes" id="UP000623461"/>
    </source>
</evidence>
<evidence type="ECO:0000259" key="4">
    <source>
        <dbReference type="PROSITE" id="PS50949"/>
    </source>
</evidence>
<evidence type="ECO:0000256" key="1">
    <source>
        <dbReference type="ARBA" id="ARBA00023015"/>
    </source>
</evidence>
<reference evidence="6" key="1">
    <citation type="journal article" date="2019" name="Int. J. Syst. Evol. Microbiol.">
        <title>The Global Catalogue of Microorganisms (GCM) 10K type strain sequencing project: providing services to taxonomists for standard genome sequencing and annotation.</title>
        <authorList>
            <consortium name="The Broad Institute Genomics Platform"/>
            <consortium name="The Broad Institute Genome Sequencing Center for Infectious Disease"/>
            <person name="Wu L."/>
            <person name="Ma J."/>
        </authorList>
    </citation>
    <scope>NUCLEOTIDE SEQUENCE [LARGE SCALE GENOMIC DNA]</scope>
    <source>
        <strain evidence="6">JCM 1365</strain>
    </source>
</reference>
<dbReference type="SMART" id="SM00345">
    <property type="entry name" value="HTH_GNTR"/>
    <property type="match status" value="1"/>
</dbReference>
<gene>
    <name evidence="5" type="ORF">GCM10009721_03230</name>
</gene>
<dbReference type="SMART" id="SM00895">
    <property type="entry name" value="FCD"/>
    <property type="match status" value="1"/>
</dbReference>
<evidence type="ECO:0000256" key="3">
    <source>
        <dbReference type="ARBA" id="ARBA00023163"/>
    </source>
</evidence>
<dbReference type="Proteomes" id="UP000623461">
    <property type="component" value="Unassembled WGS sequence"/>
</dbReference>
<keyword evidence="3" id="KW-0804">Transcription</keyword>
<dbReference type="Gene3D" id="1.10.10.10">
    <property type="entry name" value="Winged helix-like DNA-binding domain superfamily/Winged helix DNA-binding domain"/>
    <property type="match status" value="1"/>
</dbReference>
<dbReference type="PROSITE" id="PS50949">
    <property type="entry name" value="HTH_GNTR"/>
    <property type="match status" value="1"/>
</dbReference>
<dbReference type="Pfam" id="PF07729">
    <property type="entry name" value="FCD"/>
    <property type="match status" value="1"/>
</dbReference>
<organism evidence="5 6">
    <name type="scientific">Terrabacter tumescens</name>
    <dbReference type="NCBI Taxonomy" id="60443"/>
    <lineage>
        <taxon>Bacteria</taxon>
        <taxon>Bacillati</taxon>
        <taxon>Actinomycetota</taxon>
        <taxon>Actinomycetes</taxon>
        <taxon>Micrococcales</taxon>
        <taxon>Intrasporangiaceae</taxon>
        <taxon>Terrabacter</taxon>
    </lineage>
</organism>
<keyword evidence="2" id="KW-0238">DNA-binding</keyword>
<dbReference type="PANTHER" id="PTHR43537:SF24">
    <property type="entry name" value="GLUCONATE OPERON TRANSCRIPTIONAL REPRESSOR"/>
    <property type="match status" value="1"/>
</dbReference>
<dbReference type="SUPFAM" id="SSF46785">
    <property type="entry name" value="Winged helix' DNA-binding domain"/>
    <property type="match status" value="1"/>
</dbReference>
<dbReference type="InterPro" id="IPR008920">
    <property type="entry name" value="TF_FadR/GntR_C"/>
</dbReference>
<dbReference type="SUPFAM" id="SSF48008">
    <property type="entry name" value="GntR ligand-binding domain-like"/>
    <property type="match status" value="1"/>
</dbReference>
<dbReference type="Pfam" id="PF00392">
    <property type="entry name" value="GntR"/>
    <property type="match status" value="1"/>
</dbReference>
<dbReference type="InterPro" id="IPR011711">
    <property type="entry name" value="GntR_C"/>
</dbReference>
<sequence>MLRMVRLSLSPGAPSLADAVVDSIRAGVVAGELVPDRTYSVYQLAEVLDVSRSPVREALLRLAEAGLVEIERNRGFRVVLPRASDILEIFEIRLALEPDAARRAAEHASDDEHATIRAAFEALGAAVHDEDRFWVADQHLHDCLVRAGGNCRAAAIIERLRATTALLGPPTTTAGRTLPEICDEHEPIVAAVLARDGAAAERAMRHHLEHTGRLLARTLRADPAAPAGVSQSAHRRAAAAR</sequence>
<dbReference type="CDD" id="cd07377">
    <property type="entry name" value="WHTH_GntR"/>
    <property type="match status" value="1"/>
</dbReference>
<accession>A0ABQ2HKF6</accession>
<evidence type="ECO:0000313" key="5">
    <source>
        <dbReference type="EMBL" id="GGM82117.1"/>
    </source>
</evidence>
<feature type="domain" description="HTH gntR-type" evidence="4">
    <location>
        <begin position="14"/>
        <end position="81"/>
    </location>
</feature>
<keyword evidence="6" id="KW-1185">Reference proteome</keyword>
<evidence type="ECO:0000256" key="2">
    <source>
        <dbReference type="ARBA" id="ARBA00023125"/>
    </source>
</evidence>